<evidence type="ECO:0000313" key="5">
    <source>
        <dbReference type="EMBL" id="QHT66116.1"/>
    </source>
</evidence>
<dbReference type="CDD" id="cd06170">
    <property type="entry name" value="LuxR_C_like"/>
    <property type="match status" value="1"/>
</dbReference>
<dbReference type="KEGG" id="rhoz:GXP67_05245"/>
<protein>
    <submittedName>
        <fullName evidence="5">PAS domain-containing protein</fullName>
    </submittedName>
</protein>
<dbReference type="Gene3D" id="1.10.10.10">
    <property type="entry name" value="Winged helix-like DNA-binding domain superfamily/Winged helix DNA-binding domain"/>
    <property type="match status" value="1"/>
</dbReference>
<dbReference type="InterPro" id="IPR036388">
    <property type="entry name" value="WH-like_DNA-bd_sf"/>
</dbReference>
<dbReference type="SUPFAM" id="SSF55785">
    <property type="entry name" value="PYP-like sensor domain (PAS domain)"/>
    <property type="match status" value="1"/>
</dbReference>
<reference evidence="5 6" key="1">
    <citation type="submission" date="2020-01" db="EMBL/GenBank/DDBJ databases">
        <authorList>
            <person name="Kim M.K."/>
        </authorList>
    </citation>
    <scope>NUCLEOTIDE SEQUENCE [LARGE SCALE GENOMIC DNA]</scope>
    <source>
        <strain evidence="5 6">172606-1</strain>
    </source>
</reference>
<dbReference type="GO" id="GO:0003677">
    <property type="term" value="F:DNA binding"/>
    <property type="evidence" value="ECO:0007669"/>
    <property type="project" value="UniProtKB-KW"/>
</dbReference>
<evidence type="ECO:0000256" key="3">
    <source>
        <dbReference type="ARBA" id="ARBA00023163"/>
    </source>
</evidence>
<evidence type="ECO:0000256" key="2">
    <source>
        <dbReference type="ARBA" id="ARBA00023125"/>
    </source>
</evidence>
<proteinExistence type="predicted"/>
<organism evidence="5 6">
    <name type="scientific">Rhodocytophaga rosea</name>
    <dbReference type="NCBI Taxonomy" id="2704465"/>
    <lineage>
        <taxon>Bacteria</taxon>
        <taxon>Pseudomonadati</taxon>
        <taxon>Bacteroidota</taxon>
        <taxon>Cytophagia</taxon>
        <taxon>Cytophagales</taxon>
        <taxon>Rhodocytophagaceae</taxon>
        <taxon>Rhodocytophaga</taxon>
    </lineage>
</organism>
<feature type="domain" description="HTH luxR-type" evidence="4">
    <location>
        <begin position="202"/>
        <end position="267"/>
    </location>
</feature>
<sequence>METSSIPPFSHLLTDTVVNLPSSWQTQPYTWQPEETGLENLIRSNPALELFLNAGPCISWLWQVRSGKYSFMSTNAGTILGYASSSFIKGGVSFTRNLFHPDDTAPVAKLMRKIWVYLMAVPAHERESCQFSCDYRLRKADGSYVRLLEQSRVFQTDTQGNITHIFGVWTDISHWKKNEILTASIQSSENGNCLVCTSVDTQLQPQHTVSKREQEVIKLIAEGLNSQEIADRLGISFHTITTHRNNIREKTNCRKVSELIRYAIHNGMI</sequence>
<dbReference type="GO" id="GO:0006355">
    <property type="term" value="P:regulation of DNA-templated transcription"/>
    <property type="evidence" value="ECO:0007669"/>
    <property type="project" value="InterPro"/>
</dbReference>
<dbReference type="PANTHER" id="PTHR44688:SF16">
    <property type="entry name" value="DNA-BINDING TRANSCRIPTIONAL ACTIVATOR DEVR_DOSR"/>
    <property type="match status" value="1"/>
</dbReference>
<dbReference type="Pfam" id="PF00196">
    <property type="entry name" value="GerE"/>
    <property type="match status" value="1"/>
</dbReference>
<dbReference type="InterPro" id="IPR035965">
    <property type="entry name" value="PAS-like_dom_sf"/>
</dbReference>
<dbReference type="PROSITE" id="PS00622">
    <property type="entry name" value="HTH_LUXR_1"/>
    <property type="match status" value="1"/>
</dbReference>
<keyword evidence="1" id="KW-0805">Transcription regulation</keyword>
<dbReference type="EMBL" id="CP048222">
    <property type="protein sequence ID" value="QHT66116.1"/>
    <property type="molecule type" value="Genomic_DNA"/>
</dbReference>
<dbReference type="PROSITE" id="PS50043">
    <property type="entry name" value="HTH_LUXR_2"/>
    <property type="match status" value="1"/>
</dbReference>
<dbReference type="Proteomes" id="UP000480178">
    <property type="component" value="Chromosome"/>
</dbReference>
<dbReference type="Pfam" id="PF08447">
    <property type="entry name" value="PAS_3"/>
    <property type="match status" value="1"/>
</dbReference>
<dbReference type="InterPro" id="IPR000792">
    <property type="entry name" value="Tscrpt_reg_LuxR_C"/>
</dbReference>
<gene>
    <name evidence="5" type="ORF">GXP67_05245</name>
</gene>
<dbReference type="InterPro" id="IPR016032">
    <property type="entry name" value="Sig_transdc_resp-reg_C-effctor"/>
</dbReference>
<dbReference type="CDD" id="cd00130">
    <property type="entry name" value="PAS"/>
    <property type="match status" value="1"/>
</dbReference>
<dbReference type="SMART" id="SM00421">
    <property type="entry name" value="HTH_LUXR"/>
    <property type="match status" value="1"/>
</dbReference>
<dbReference type="PANTHER" id="PTHR44688">
    <property type="entry name" value="DNA-BINDING TRANSCRIPTIONAL ACTIVATOR DEVR_DOSR"/>
    <property type="match status" value="1"/>
</dbReference>
<evidence type="ECO:0000313" key="6">
    <source>
        <dbReference type="Proteomes" id="UP000480178"/>
    </source>
</evidence>
<accession>A0A6C0GDS7</accession>
<dbReference type="SUPFAM" id="SSF46894">
    <property type="entry name" value="C-terminal effector domain of the bipartite response regulators"/>
    <property type="match status" value="1"/>
</dbReference>
<dbReference type="PRINTS" id="PR00038">
    <property type="entry name" value="HTHLUXR"/>
</dbReference>
<dbReference type="InterPro" id="IPR000014">
    <property type="entry name" value="PAS"/>
</dbReference>
<dbReference type="Gene3D" id="3.30.450.20">
    <property type="entry name" value="PAS domain"/>
    <property type="match status" value="1"/>
</dbReference>
<evidence type="ECO:0000259" key="4">
    <source>
        <dbReference type="PROSITE" id="PS50043"/>
    </source>
</evidence>
<name>A0A6C0GDS7_9BACT</name>
<keyword evidence="6" id="KW-1185">Reference proteome</keyword>
<keyword evidence="2" id="KW-0238">DNA-binding</keyword>
<dbReference type="InterPro" id="IPR013655">
    <property type="entry name" value="PAS_fold_3"/>
</dbReference>
<dbReference type="AlphaFoldDB" id="A0A6C0GDS7"/>
<evidence type="ECO:0000256" key="1">
    <source>
        <dbReference type="ARBA" id="ARBA00023015"/>
    </source>
</evidence>
<dbReference type="RefSeq" id="WP_162442187.1">
    <property type="nucleotide sequence ID" value="NZ_CP048222.1"/>
</dbReference>
<keyword evidence="3" id="KW-0804">Transcription</keyword>